<feature type="region of interest" description="Disordered" evidence="1">
    <location>
        <begin position="218"/>
        <end position="240"/>
    </location>
</feature>
<dbReference type="EMBL" id="VIGI01000001">
    <property type="protein sequence ID" value="KAB8304970.1"/>
    <property type="molecule type" value="Genomic_DNA"/>
</dbReference>
<accession>A0A5N6KMA4</accession>
<comment type="caution">
    <text evidence="2">The sequence shown here is derived from an EMBL/GenBank/DDBJ whole genome shotgun (WGS) entry which is preliminary data.</text>
</comment>
<feature type="compositionally biased region" description="Low complexity" evidence="1">
    <location>
        <begin position="124"/>
        <end position="136"/>
    </location>
</feature>
<feature type="compositionally biased region" description="Basic and acidic residues" evidence="1">
    <location>
        <begin position="57"/>
        <end position="70"/>
    </location>
</feature>
<evidence type="ECO:0000313" key="2">
    <source>
        <dbReference type="EMBL" id="KAB8304970.1"/>
    </source>
</evidence>
<evidence type="ECO:0000313" key="3">
    <source>
        <dbReference type="Proteomes" id="UP000326757"/>
    </source>
</evidence>
<feature type="region of interest" description="Disordered" evidence="1">
    <location>
        <begin position="109"/>
        <end position="169"/>
    </location>
</feature>
<sequence>MPLTPTTYKPPISTSLQFYLNYKLNNIHIKHTHVQTTRSHFHFSVIHPNLISIPSHPHPDQEKSQRRNTQEHTPSYPQKVKNKEIFFTTPPRPPISTHINATLDIITTSTTTTSNNPQPHPLHHPNFLPHHPTPHTGTKNKTSKIKDQSPASKRRGPKENKPEDKPEDKCFNFCKPNGYIVRETKGEKLCRTLTSVPAKLAMHIISYHIIAQERSVMKGGGVKKEKKNKQPKANHSLRYP</sequence>
<evidence type="ECO:0000256" key="1">
    <source>
        <dbReference type="SAM" id="MobiDB-lite"/>
    </source>
</evidence>
<name>A0A5N6KMA4_MONLA</name>
<dbReference type="Proteomes" id="UP000326757">
    <property type="component" value="Unassembled WGS sequence"/>
</dbReference>
<dbReference type="AlphaFoldDB" id="A0A5N6KMA4"/>
<protein>
    <submittedName>
        <fullName evidence="2">Uncharacterized protein</fullName>
    </submittedName>
</protein>
<reference evidence="2 3" key="1">
    <citation type="submission" date="2019-06" db="EMBL/GenBank/DDBJ databases">
        <title>Genome Sequence of the Brown Rot Fungal Pathogen Monilinia laxa.</title>
        <authorList>
            <person name="De Miccolis Angelini R.M."/>
            <person name="Landi L."/>
            <person name="Abate D."/>
            <person name="Pollastro S."/>
            <person name="Romanazzi G."/>
            <person name="Faretra F."/>
        </authorList>
    </citation>
    <scope>NUCLEOTIDE SEQUENCE [LARGE SCALE GENOMIC DNA]</scope>
    <source>
        <strain evidence="2 3">Mlax316</strain>
    </source>
</reference>
<organism evidence="2 3">
    <name type="scientific">Monilinia laxa</name>
    <name type="common">Brown rot fungus</name>
    <name type="synonym">Sclerotinia laxa</name>
    <dbReference type="NCBI Taxonomy" id="61186"/>
    <lineage>
        <taxon>Eukaryota</taxon>
        <taxon>Fungi</taxon>
        <taxon>Dikarya</taxon>
        <taxon>Ascomycota</taxon>
        <taxon>Pezizomycotina</taxon>
        <taxon>Leotiomycetes</taxon>
        <taxon>Helotiales</taxon>
        <taxon>Sclerotiniaceae</taxon>
        <taxon>Monilinia</taxon>
    </lineage>
</organism>
<feature type="region of interest" description="Disordered" evidence="1">
    <location>
        <begin position="50"/>
        <end position="84"/>
    </location>
</feature>
<proteinExistence type="predicted"/>
<gene>
    <name evidence="2" type="ORF">EYC80_004285</name>
</gene>
<keyword evidence="3" id="KW-1185">Reference proteome</keyword>
<feature type="compositionally biased region" description="Basic and acidic residues" evidence="1">
    <location>
        <begin position="157"/>
        <end position="169"/>
    </location>
</feature>